<organism evidence="1 2">
    <name type="scientific">Diploscapter pachys</name>
    <dbReference type="NCBI Taxonomy" id="2018661"/>
    <lineage>
        <taxon>Eukaryota</taxon>
        <taxon>Metazoa</taxon>
        <taxon>Ecdysozoa</taxon>
        <taxon>Nematoda</taxon>
        <taxon>Chromadorea</taxon>
        <taxon>Rhabditida</taxon>
        <taxon>Rhabditina</taxon>
        <taxon>Rhabditomorpha</taxon>
        <taxon>Rhabditoidea</taxon>
        <taxon>Rhabditidae</taxon>
        <taxon>Diploscapter</taxon>
    </lineage>
</organism>
<gene>
    <name evidence="1" type="ORF">WR25_03252</name>
</gene>
<dbReference type="PANTHER" id="PTHR21530">
    <property type="entry name" value="PHEROMONE SHUTDOWN PROTEIN"/>
    <property type="match status" value="1"/>
</dbReference>
<proteinExistence type="predicted"/>
<evidence type="ECO:0000313" key="1">
    <source>
        <dbReference type="EMBL" id="PAV63844.1"/>
    </source>
</evidence>
<name>A0A2A2JQ26_9BILA</name>
<dbReference type="OrthoDB" id="48306at2759"/>
<comment type="caution">
    <text evidence="1">The sequence shown here is derived from an EMBL/GenBank/DDBJ whole genome shotgun (WGS) entry which is preliminary data.</text>
</comment>
<reference evidence="1 2" key="1">
    <citation type="journal article" date="2017" name="Curr. Biol.">
        <title>Genome architecture and evolution of a unichromosomal asexual nematode.</title>
        <authorList>
            <person name="Fradin H."/>
            <person name="Zegar C."/>
            <person name="Gutwein M."/>
            <person name="Lucas J."/>
            <person name="Kovtun M."/>
            <person name="Corcoran D."/>
            <person name="Baugh L.R."/>
            <person name="Kiontke K."/>
            <person name="Gunsalus K."/>
            <person name="Fitch D.H."/>
            <person name="Piano F."/>
        </authorList>
    </citation>
    <scope>NUCLEOTIDE SEQUENCE [LARGE SCALE GENOMIC DNA]</scope>
    <source>
        <strain evidence="1">PF1309</strain>
    </source>
</reference>
<keyword evidence="2" id="KW-1185">Reference proteome</keyword>
<dbReference type="InterPro" id="IPR046345">
    <property type="entry name" value="TraB_PrgY-like"/>
</dbReference>
<dbReference type="AlphaFoldDB" id="A0A2A2JQ26"/>
<accession>A0A2A2JQ26</accession>
<sequence>MGEDYPHLSRIFVEERDAYMTYVLHNLLINNTIEKRLAWGKTNGSVEYQPLRVVAVVGIGHTPGIVSRWNEQQDISQLIRIPERSFASKAVGLTFRAAFWGGIGYLLYRGGARVARRFIH</sequence>
<dbReference type="Proteomes" id="UP000218231">
    <property type="component" value="Unassembled WGS sequence"/>
</dbReference>
<dbReference type="STRING" id="2018661.A0A2A2JQ26"/>
<dbReference type="PANTHER" id="PTHR21530:SF7">
    <property type="entry name" value="TRAB DOMAIN-CONTAINING PROTEIN"/>
    <property type="match status" value="1"/>
</dbReference>
<evidence type="ECO:0008006" key="3">
    <source>
        <dbReference type="Google" id="ProtNLM"/>
    </source>
</evidence>
<protein>
    <recommendedName>
        <fullName evidence="3">TraB domain-containing protein</fullName>
    </recommendedName>
</protein>
<evidence type="ECO:0000313" key="2">
    <source>
        <dbReference type="Proteomes" id="UP000218231"/>
    </source>
</evidence>
<dbReference type="EMBL" id="LIAE01010291">
    <property type="protein sequence ID" value="PAV63844.1"/>
    <property type="molecule type" value="Genomic_DNA"/>
</dbReference>